<reference evidence="1" key="2">
    <citation type="submission" date="2018-08" db="UniProtKB">
        <authorList>
            <consortium name="EnsemblPlants"/>
        </authorList>
    </citation>
    <scope>IDENTIFICATION</scope>
    <source>
        <strain evidence="1">Yugu1</strain>
    </source>
</reference>
<dbReference type="InParanoid" id="K4AKH3"/>
<evidence type="ECO:0000313" key="2">
    <source>
        <dbReference type="Proteomes" id="UP000004995"/>
    </source>
</evidence>
<dbReference type="AlphaFoldDB" id="K4AKH3"/>
<dbReference type="EnsemblPlants" id="KQK89464">
    <property type="protein sequence ID" value="KQK89464"/>
    <property type="gene ID" value="SETIT_039396mg"/>
</dbReference>
<sequence length="71" mass="7839">MDKIKASTLESEGKDSLYEHGSFILEIPQEPCSFNASLESATLCAPSTYKDYNHLKVTPKNMGATLTTTPW</sequence>
<dbReference type="EMBL" id="AGNK02005723">
    <property type="status" value="NOT_ANNOTATED_CDS"/>
    <property type="molecule type" value="Genomic_DNA"/>
</dbReference>
<dbReference type="Gramene" id="KQK89464">
    <property type="protein sequence ID" value="KQK89464"/>
    <property type="gene ID" value="SETIT_039396mg"/>
</dbReference>
<dbReference type="Proteomes" id="UP000004995">
    <property type="component" value="Unassembled WGS sequence"/>
</dbReference>
<keyword evidence="2" id="KW-1185">Reference proteome</keyword>
<protein>
    <submittedName>
        <fullName evidence="1">Uncharacterized protein</fullName>
    </submittedName>
</protein>
<name>K4AKH3_SETIT</name>
<evidence type="ECO:0000313" key="1">
    <source>
        <dbReference type="EnsemblPlants" id="KQK89464"/>
    </source>
</evidence>
<accession>K4AKH3</accession>
<proteinExistence type="predicted"/>
<reference evidence="2" key="1">
    <citation type="journal article" date="2012" name="Nat. Biotechnol.">
        <title>Reference genome sequence of the model plant Setaria.</title>
        <authorList>
            <person name="Bennetzen J.L."/>
            <person name="Schmutz J."/>
            <person name="Wang H."/>
            <person name="Percifield R."/>
            <person name="Hawkins J."/>
            <person name="Pontaroli A.C."/>
            <person name="Estep M."/>
            <person name="Feng L."/>
            <person name="Vaughn J.N."/>
            <person name="Grimwood J."/>
            <person name="Jenkins J."/>
            <person name="Barry K."/>
            <person name="Lindquist E."/>
            <person name="Hellsten U."/>
            <person name="Deshpande S."/>
            <person name="Wang X."/>
            <person name="Wu X."/>
            <person name="Mitros T."/>
            <person name="Triplett J."/>
            <person name="Yang X."/>
            <person name="Ye C.Y."/>
            <person name="Mauro-Herrera M."/>
            <person name="Wang L."/>
            <person name="Li P."/>
            <person name="Sharma M."/>
            <person name="Sharma R."/>
            <person name="Ronald P.C."/>
            <person name="Panaud O."/>
            <person name="Kellogg E.A."/>
            <person name="Brutnell T.P."/>
            <person name="Doust A.N."/>
            <person name="Tuskan G.A."/>
            <person name="Rokhsar D."/>
            <person name="Devos K.M."/>
        </authorList>
    </citation>
    <scope>NUCLEOTIDE SEQUENCE [LARGE SCALE GENOMIC DNA]</scope>
    <source>
        <strain evidence="2">cv. Yugu1</strain>
    </source>
</reference>
<organism evidence="1 2">
    <name type="scientific">Setaria italica</name>
    <name type="common">Foxtail millet</name>
    <name type="synonym">Panicum italicum</name>
    <dbReference type="NCBI Taxonomy" id="4555"/>
    <lineage>
        <taxon>Eukaryota</taxon>
        <taxon>Viridiplantae</taxon>
        <taxon>Streptophyta</taxon>
        <taxon>Embryophyta</taxon>
        <taxon>Tracheophyta</taxon>
        <taxon>Spermatophyta</taxon>
        <taxon>Magnoliopsida</taxon>
        <taxon>Liliopsida</taxon>
        <taxon>Poales</taxon>
        <taxon>Poaceae</taxon>
        <taxon>PACMAD clade</taxon>
        <taxon>Panicoideae</taxon>
        <taxon>Panicodae</taxon>
        <taxon>Paniceae</taxon>
        <taxon>Cenchrinae</taxon>
        <taxon>Setaria</taxon>
    </lineage>
</organism>
<dbReference type="HOGENOM" id="CLU_2744874_0_0_1"/>